<gene>
    <name evidence="3" type="ORF">SAMN05660706_14014</name>
</gene>
<evidence type="ECO:0000313" key="3">
    <source>
        <dbReference type="EMBL" id="SFR16445.1"/>
    </source>
</evidence>
<dbReference type="Proteomes" id="UP000199584">
    <property type="component" value="Unassembled WGS sequence"/>
</dbReference>
<dbReference type="PANTHER" id="PTHR40252">
    <property type="entry name" value="BLR0328 PROTEIN"/>
    <property type="match status" value="1"/>
</dbReference>
<dbReference type="STRING" id="39060.SAMN05660706_14014"/>
<reference evidence="4" key="1">
    <citation type="submission" date="2016-10" db="EMBL/GenBank/DDBJ databases">
        <authorList>
            <person name="Varghese N."/>
            <person name="Submissions S."/>
        </authorList>
    </citation>
    <scope>NUCLEOTIDE SEQUENCE [LARGE SCALE GENOMIC DNA]</scope>
    <source>
        <strain evidence="4">DSM 3669</strain>
    </source>
</reference>
<dbReference type="SMART" id="SM00897">
    <property type="entry name" value="FIST"/>
    <property type="match status" value="1"/>
</dbReference>
<dbReference type="EMBL" id="FOYM01000040">
    <property type="protein sequence ID" value="SFR16445.1"/>
    <property type="molecule type" value="Genomic_DNA"/>
</dbReference>
<protein>
    <submittedName>
        <fullName evidence="3">Uncharacterized conserved protein, contains FIST_N domain</fullName>
    </submittedName>
</protein>
<feature type="domain" description="FIST C-domain" evidence="2">
    <location>
        <begin position="222"/>
        <end position="358"/>
    </location>
</feature>
<sequence length="375" mass="40279">MQVGVGYNQENNSTLAGRLAAEQAVKQSGEPAITFLFSTENYNQKLVFQAVKKVIGKSKLIGACTSGIITNAGVLEKGVGICTISGSEIQAVTCLQENIALSPWKSGEEAGKKLRMSGIDSGTVFVFPDGFAANLSELLRGIYNVLGPDFIYIGGGAGHNLKSFQTHQFTDQGIKSNALAIALVKGINFQIGIGHGWQPAGQPMVITKAEGKKVYEINGRPAFEVYSECLGGFDKINFPSYGMKHPFAIPCVGGNFLIRDPLKIEEDDSITFVTEVPQSTVVTLTEGTFDNLITAAGEVAKTAVNTVKLPKILFLFDCVSRYLLMGKEFKRELKAVMEVIGPDIPVMGMLTFGEVGTFSGIPYFHNKSIVVAAGW</sequence>
<dbReference type="SMART" id="SM01204">
    <property type="entry name" value="FIST_C"/>
    <property type="match status" value="1"/>
</dbReference>
<accession>A0A1I6EFF9</accession>
<dbReference type="InterPro" id="IPR019494">
    <property type="entry name" value="FIST_C"/>
</dbReference>
<keyword evidence="4" id="KW-1185">Reference proteome</keyword>
<dbReference type="OrthoDB" id="378730at2"/>
<name>A0A1I6EFF9_9FIRM</name>
<dbReference type="InterPro" id="IPR013702">
    <property type="entry name" value="FIST_domain_N"/>
</dbReference>
<organism evidence="3 4">
    <name type="scientific">Desulfoscipio geothermicus DSM 3669</name>
    <dbReference type="NCBI Taxonomy" id="1121426"/>
    <lineage>
        <taxon>Bacteria</taxon>
        <taxon>Bacillati</taxon>
        <taxon>Bacillota</taxon>
        <taxon>Clostridia</taxon>
        <taxon>Eubacteriales</taxon>
        <taxon>Desulfallaceae</taxon>
        <taxon>Desulfoscipio</taxon>
    </lineage>
</organism>
<dbReference type="RefSeq" id="WP_092487352.1">
    <property type="nucleotide sequence ID" value="NZ_FOYM01000040.1"/>
</dbReference>
<dbReference type="Pfam" id="PF10442">
    <property type="entry name" value="FIST_C"/>
    <property type="match status" value="1"/>
</dbReference>
<dbReference type="AlphaFoldDB" id="A0A1I6EFF9"/>
<evidence type="ECO:0000259" key="1">
    <source>
        <dbReference type="SMART" id="SM00897"/>
    </source>
</evidence>
<evidence type="ECO:0000313" key="4">
    <source>
        <dbReference type="Proteomes" id="UP000199584"/>
    </source>
</evidence>
<evidence type="ECO:0000259" key="2">
    <source>
        <dbReference type="SMART" id="SM01204"/>
    </source>
</evidence>
<feature type="domain" description="FIST" evidence="1">
    <location>
        <begin position="30"/>
        <end position="221"/>
    </location>
</feature>
<dbReference type="Pfam" id="PF08495">
    <property type="entry name" value="FIST"/>
    <property type="match status" value="1"/>
</dbReference>
<proteinExistence type="predicted"/>
<dbReference type="PANTHER" id="PTHR40252:SF2">
    <property type="entry name" value="BLR0328 PROTEIN"/>
    <property type="match status" value="1"/>
</dbReference>